<dbReference type="InterPro" id="IPR020843">
    <property type="entry name" value="ER"/>
</dbReference>
<organism evidence="2 3">
    <name type="scientific">Pararoseomonas baculiformis</name>
    <dbReference type="NCBI Taxonomy" id="2820812"/>
    <lineage>
        <taxon>Bacteria</taxon>
        <taxon>Pseudomonadati</taxon>
        <taxon>Pseudomonadota</taxon>
        <taxon>Alphaproteobacteria</taxon>
        <taxon>Acetobacterales</taxon>
        <taxon>Acetobacteraceae</taxon>
        <taxon>Pararoseomonas</taxon>
    </lineage>
</organism>
<accession>A0ABS4A9Z6</accession>
<dbReference type="PANTHER" id="PTHR43677">
    <property type="entry name" value="SHORT-CHAIN DEHYDROGENASE/REDUCTASE"/>
    <property type="match status" value="1"/>
</dbReference>
<dbReference type="PROSITE" id="PS01162">
    <property type="entry name" value="QOR_ZETA_CRYSTAL"/>
    <property type="match status" value="1"/>
</dbReference>
<dbReference type="Proteomes" id="UP000681594">
    <property type="component" value="Unassembled WGS sequence"/>
</dbReference>
<dbReference type="SUPFAM" id="SSF51735">
    <property type="entry name" value="NAD(P)-binding Rossmann-fold domains"/>
    <property type="match status" value="1"/>
</dbReference>
<dbReference type="Pfam" id="PF08240">
    <property type="entry name" value="ADH_N"/>
    <property type="match status" value="1"/>
</dbReference>
<gene>
    <name evidence="2" type="ORF">J8J14_03380</name>
</gene>
<dbReference type="Gene3D" id="3.40.50.720">
    <property type="entry name" value="NAD(P)-binding Rossmann-like Domain"/>
    <property type="match status" value="1"/>
</dbReference>
<evidence type="ECO:0000313" key="2">
    <source>
        <dbReference type="EMBL" id="MBP0443812.1"/>
    </source>
</evidence>
<dbReference type="EMBL" id="JAGIZB010000002">
    <property type="protein sequence ID" value="MBP0443812.1"/>
    <property type="molecule type" value="Genomic_DNA"/>
</dbReference>
<dbReference type="CDD" id="cd08241">
    <property type="entry name" value="QOR1"/>
    <property type="match status" value="1"/>
</dbReference>
<dbReference type="InterPro" id="IPR013149">
    <property type="entry name" value="ADH-like_C"/>
</dbReference>
<evidence type="ECO:0000313" key="3">
    <source>
        <dbReference type="Proteomes" id="UP000681594"/>
    </source>
</evidence>
<keyword evidence="3" id="KW-1185">Reference proteome</keyword>
<dbReference type="SMART" id="SM00829">
    <property type="entry name" value="PKS_ER"/>
    <property type="match status" value="1"/>
</dbReference>
<dbReference type="InterPro" id="IPR036291">
    <property type="entry name" value="NAD(P)-bd_dom_sf"/>
</dbReference>
<proteinExistence type="predicted"/>
<sequence length="330" mass="34139">MKAVLCREYGPASTLRVETVPDPRPGPGQVLLRVEACGVNFPDTLIIEGRYQQKPPMPFVPGGEVCGVVTAQGEGVSEPAIGARVAAVITYGGFAEAVAVDAAKAVPVPPGVSPEAAAALGLAYGTVLHALEDRGALVAGETLLVLGASGGVGMAAIQLGKILGARVIAAASSAEKLEACRGAGADGLVDYSAEGWREQLRSLTEGRGPDVIFDPVGSPYTEPALRSIAWRGRYLVVGFAAGEIPRLPLNLVLLKNCAVTGVFYGEFTRREPAANRALLSRLFGWVAEGRLRPAVSQCYPLEGAAEALEALAGRRATGKLVLLTHAARPG</sequence>
<comment type="caution">
    <text evidence="2">The sequence shown here is derived from an EMBL/GenBank/DDBJ whole genome shotgun (WGS) entry which is preliminary data.</text>
</comment>
<dbReference type="InterPro" id="IPR013154">
    <property type="entry name" value="ADH-like_N"/>
</dbReference>
<dbReference type="Pfam" id="PF00107">
    <property type="entry name" value="ADH_zinc_N"/>
    <property type="match status" value="1"/>
</dbReference>
<name>A0ABS4A9Z6_9PROT</name>
<dbReference type="RefSeq" id="WP_209378036.1">
    <property type="nucleotide sequence ID" value="NZ_JAGIZB010000002.1"/>
</dbReference>
<dbReference type="InterPro" id="IPR051397">
    <property type="entry name" value="Zn-ADH-like_protein"/>
</dbReference>
<feature type="domain" description="Enoyl reductase (ER)" evidence="1">
    <location>
        <begin position="10"/>
        <end position="322"/>
    </location>
</feature>
<protein>
    <submittedName>
        <fullName evidence="2">NADPH:quinone oxidoreductase family protein</fullName>
    </submittedName>
</protein>
<dbReference type="PANTHER" id="PTHR43677:SF4">
    <property type="entry name" value="QUINONE OXIDOREDUCTASE-LIKE PROTEIN 2"/>
    <property type="match status" value="1"/>
</dbReference>
<dbReference type="Gene3D" id="3.90.180.10">
    <property type="entry name" value="Medium-chain alcohol dehydrogenases, catalytic domain"/>
    <property type="match status" value="1"/>
</dbReference>
<evidence type="ECO:0000259" key="1">
    <source>
        <dbReference type="SMART" id="SM00829"/>
    </source>
</evidence>
<reference evidence="2 3" key="1">
    <citation type="submission" date="2021-03" db="EMBL/GenBank/DDBJ databases">
        <authorList>
            <person name="So Y."/>
        </authorList>
    </citation>
    <scope>NUCLEOTIDE SEQUENCE [LARGE SCALE GENOMIC DNA]</scope>
    <source>
        <strain evidence="2 3">SSH11</strain>
    </source>
</reference>
<dbReference type="SUPFAM" id="SSF50129">
    <property type="entry name" value="GroES-like"/>
    <property type="match status" value="1"/>
</dbReference>
<dbReference type="InterPro" id="IPR002364">
    <property type="entry name" value="Quin_OxRdtase/zeta-crystal_CS"/>
</dbReference>
<dbReference type="InterPro" id="IPR011032">
    <property type="entry name" value="GroES-like_sf"/>
</dbReference>